<feature type="region of interest" description="Disordered" evidence="13">
    <location>
        <begin position="1"/>
        <end position="29"/>
    </location>
</feature>
<evidence type="ECO:0000256" key="3">
    <source>
        <dbReference type="ARBA" id="ARBA00011738"/>
    </source>
</evidence>
<dbReference type="GO" id="GO:0042803">
    <property type="term" value="F:protein homodimerization activity"/>
    <property type="evidence" value="ECO:0007669"/>
    <property type="project" value="InterPro"/>
</dbReference>
<dbReference type="InterPro" id="IPR013805">
    <property type="entry name" value="GrpE_CC"/>
</dbReference>
<keyword evidence="6 10" id="KW-0143">Chaperone</keyword>
<comment type="caution">
    <text evidence="14">The sequence shown here is derived from an EMBL/GenBank/DDBJ whole genome shotgun (WGS) entry which is preliminary data.</text>
</comment>
<dbReference type="Proteomes" id="UP001211987">
    <property type="component" value="Unassembled WGS sequence"/>
</dbReference>
<evidence type="ECO:0000256" key="7">
    <source>
        <dbReference type="ARBA" id="ARBA00053401"/>
    </source>
</evidence>
<evidence type="ECO:0000256" key="1">
    <source>
        <dbReference type="ARBA" id="ARBA00004496"/>
    </source>
</evidence>
<dbReference type="FunFam" id="2.30.22.10:FF:000001">
    <property type="entry name" value="Protein GrpE"/>
    <property type="match status" value="1"/>
</dbReference>
<dbReference type="SUPFAM" id="SSF51064">
    <property type="entry name" value="Head domain of nucleotide exchange factor GrpE"/>
    <property type="match status" value="1"/>
</dbReference>
<protein>
    <recommendedName>
        <fullName evidence="8 10">Protein GrpE</fullName>
    </recommendedName>
    <alternativeName>
        <fullName evidence="9 10">HSP-70 cofactor</fullName>
    </alternativeName>
</protein>
<proteinExistence type="inferred from homology"/>
<dbReference type="NCBIfam" id="NF010738">
    <property type="entry name" value="PRK14140.1"/>
    <property type="match status" value="1"/>
</dbReference>
<dbReference type="GO" id="GO:0006457">
    <property type="term" value="P:protein folding"/>
    <property type="evidence" value="ECO:0007669"/>
    <property type="project" value="InterPro"/>
</dbReference>
<dbReference type="PRINTS" id="PR00773">
    <property type="entry name" value="GRPEPROTEIN"/>
</dbReference>
<reference evidence="14" key="1">
    <citation type="submission" date="2023-01" db="EMBL/GenBank/DDBJ databases">
        <title>Human gut microbiome strain richness.</title>
        <authorList>
            <person name="Chen-Liaw A."/>
        </authorList>
    </citation>
    <scope>NUCLEOTIDE SEQUENCE</scope>
    <source>
        <strain evidence="14">1001217st2_G6_1001217B_191108</strain>
    </source>
</reference>
<keyword evidence="4 10" id="KW-0963">Cytoplasm</keyword>
<dbReference type="Gene3D" id="2.30.22.10">
    <property type="entry name" value="Head domain of nucleotide exchange factor GrpE"/>
    <property type="match status" value="1"/>
</dbReference>
<evidence type="ECO:0000256" key="10">
    <source>
        <dbReference type="HAMAP-Rule" id="MF_01151"/>
    </source>
</evidence>
<name>A0AB35ID55_9FIRM</name>
<dbReference type="AlphaFoldDB" id="A0AB35ID55"/>
<accession>A0AB35ID55</accession>
<dbReference type="SUPFAM" id="SSF58014">
    <property type="entry name" value="Coiled-coil domain of nucleotide exchange factor GrpE"/>
    <property type="match status" value="1"/>
</dbReference>
<dbReference type="Gene3D" id="3.90.20.20">
    <property type="match status" value="1"/>
</dbReference>
<evidence type="ECO:0000256" key="12">
    <source>
        <dbReference type="RuleBase" id="RU004478"/>
    </source>
</evidence>
<dbReference type="PANTHER" id="PTHR21237:SF23">
    <property type="entry name" value="GRPE PROTEIN HOMOLOG, MITOCHONDRIAL"/>
    <property type="match status" value="1"/>
</dbReference>
<dbReference type="GO" id="GO:0005737">
    <property type="term" value="C:cytoplasm"/>
    <property type="evidence" value="ECO:0007669"/>
    <property type="project" value="UniProtKB-SubCell"/>
</dbReference>
<dbReference type="EMBL" id="JAQLKE010000001">
    <property type="protein sequence ID" value="MDB7082199.1"/>
    <property type="molecule type" value="Genomic_DNA"/>
</dbReference>
<evidence type="ECO:0000313" key="15">
    <source>
        <dbReference type="Proteomes" id="UP001211987"/>
    </source>
</evidence>
<dbReference type="GO" id="GO:0051087">
    <property type="term" value="F:protein-folding chaperone binding"/>
    <property type="evidence" value="ECO:0007669"/>
    <property type="project" value="InterPro"/>
</dbReference>
<dbReference type="Pfam" id="PF01025">
    <property type="entry name" value="GrpE"/>
    <property type="match status" value="1"/>
</dbReference>
<gene>
    <name evidence="10 14" type="primary">grpE</name>
    <name evidence="14" type="ORF">PM738_00165</name>
</gene>
<dbReference type="GO" id="GO:0000774">
    <property type="term" value="F:adenyl-nucleotide exchange factor activity"/>
    <property type="evidence" value="ECO:0007669"/>
    <property type="project" value="InterPro"/>
</dbReference>
<evidence type="ECO:0000256" key="8">
    <source>
        <dbReference type="ARBA" id="ARBA00072274"/>
    </source>
</evidence>
<evidence type="ECO:0000256" key="4">
    <source>
        <dbReference type="ARBA" id="ARBA00022490"/>
    </source>
</evidence>
<evidence type="ECO:0000256" key="5">
    <source>
        <dbReference type="ARBA" id="ARBA00023016"/>
    </source>
</evidence>
<evidence type="ECO:0000256" key="13">
    <source>
        <dbReference type="SAM" id="MobiDB-lite"/>
    </source>
</evidence>
<evidence type="ECO:0000313" key="14">
    <source>
        <dbReference type="EMBL" id="MDB7082199.1"/>
    </source>
</evidence>
<dbReference type="CDD" id="cd00446">
    <property type="entry name" value="GrpE"/>
    <property type="match status" value="1"/>
</dbReference>
<comment type="function">
    <text evidence="7 10 11">Participates actively in the response to hyperosmotic and heat shock by preventing the aggregation of stress-denatured proteins, in association with DnaK and GrpE. It is the nucleotide exchange factor for DnaK and may function as a thermosensor. Unfolded proteins bind initially to DnaJ; upon interaction with the DnaJ-bound protein, DnaK hydrolyzes its bound ATP, resulting in the formation of a stable complex. GrpE releases ADP from DnaK; ATP binding to DnaK triggers the release of the substrate protein, thus completing the reaction cycle. Several rounds of ATP-dependent interactions between DnaJ, DnaK and GrpE are required for fully efficient folding.</text>
</comment>
<evidence type="ECO:0000256" key="2">
    <source>
        <dbReference type="ARBA" id="ARBA00009054"/>
    </source>
</evidence>
<comment type="subunit">
    <text evidence="3 10">Homodimer.</text>
</comment>
<evidence type="ECO:0000256" key="6">
    <source>
        <dbReference type="ARBA" id="ARBA00023186"/>
    </source>
</evidence>
<dbReference type="GO" id="GO:0051082">
    <property type="term" value="F:unfolded protein binding"/>
    <property type="evidence" value="ECO:0007669"/>
    <property type="project" value="TreeGrafter"/>
</dbReference>
<organism evidence="14 15">
    <name type="scientific">Thomasclavelia ramosa</name>
    <dbReference type="NCBI Taxonomy" id="1547"/>
    <lineage>
        <taxon>Bacteria</taxon>
        <taxon>Bacillati</taxon>
        <taxon>Bacillota</taxon>
        <taxon>Erysipelotrichia</taxon>
        <taxon>Erysipelotrichales</taxon>
        <taxon>Coprobacillaceae</taxon>
        <taxon>Thomasclavelia</taxon>
    </lineage>
</organism>
<comment type="subcellular location">
    <subcellularLocation>
        <location evidence="1 10">Cytoplasm</location>
    </subcellularLocation>
</comment>
<dbReference type="InterPro" id="IPR009012">
    <property type="entry name" value="GrpE_head"/>
</dbReference>
<sequence>MNVVAKEKETVVDEESTEKTAEETVETKEDEITVEDQLKNLEDEVNTWKTDYYKVFADMENLKKRLQNEHANAMKFMMQSFIEELLPVVDNFERSLAVVDPSDEIKNFLKGYEMIYNQLMEVLKSQGVEVIKTEGEEFDPNFHQAVMTVKDDNFKTNMIVEELQKGYKLKDRVIRASLVKVSE</sequence>
<dbReference type="HAMAP" id="MF_01151">
    <property type="entry name" value="GrpE"/>
    <property type="match status" value="1"/>
</dbReference>
<comment type="similarity">
    <text evidence="2 10 12">Belongs to the GrpE family.</text>
</comment>
<dbReference type="InterPro" id="IPR000740">
    <property type="entry name" value="GrpE"/>
</dbReference>
<dbReference type="RefSeq" id="WP_003536732.1">
    <property type="nucleotide sequence ID" value="NZ_AP031443.1"/>
</dbReference>
<dbReference type="PANTHER" id="PTHR21237">
    <property type="entry name" value="GRPE PROTEIN"/>
    <property type="match status" value="1"/>
</dbReference>
<dbReference type="PROSITE" id="PS01071">
    <property type="entry name" value="GRPE"/>
    <property type="match status" value="1"/>
</dbReference>
<evidence type="ECO:0000256" key="9">
    <source>
        <dbReference type="ARBA" id="ARBA00076414"/>
    </source>
</evidence>
<dbReference type="GeneID" id="64195399"/>
<evidence type="ECO:0000256" key="11">
    <source>
        <dbReference type="RuleBase" id="RU000639"/>
    </source>
</evidence>
<keyword evidence="5 10" id="KW-0346">Stress response</keyword>